<dbReference type="OrthoDB" id="5982705at2759"/>
<keyword evidence="2" id="KW-1133">Transmembrane helix</keyword>
<evidence type="ECO:0000256" key="1">
    <source>
        <dbReference type="SAM" id="MobiDB-lite"/>
    </source>
</evidence>
<dbReference type="PRINTS" id="PR00259">
    <property type="entry name" value="TMFOUR"/>
</dbReference>
<evidence type="ECO:0000313" key="3">
    <source>
        <dbReference type="EMBL" id="KAF0312726.1"/>
    </source>
</evidence>
<sequence>MSPSLITRSRYPTHSQSRTPGYCPRTTHTRSVSACPSLLAPVGTYLAPVEFSPRAAVAARRGAAAGSRSVVRRCSCCVLCTPAGAAMGSNSYRVGGGCSPGSALRCGRKSRFGWMQHVITVLAFVLFVVGCTMIGYMGWVLSTSVTVARFMSGELIFTYVVISLGFVYFFSGLVGWVSSFSENYCLLRLFMSLVLLLVIGQVGGLITLYAMQFKLYDMLRLECCGFTGPKEFAYTDSLLDSTCYEETPPEGVYTSETRTVQELRQDGCGPLLQSWLETNKVTWVPALACLAGLQILTLCITIYVIKRKRKSHRGSRSSSTRQLHDYIE</sequence>
<evidence type="ECO:0000313" key="4">
    <source>
        <dbReference type="Proteomes" id="UP000440578"/>
    </source>
</evidence>
<evidence type="ECO:0000256" key="2">
    <source>
        <dbReference type="SAM" id="Phobius"/>
    </source>
</evidence>
<feature type="transmembrane region" description="Helical" evidence="2">
    <location>
        <begin position="189"/>
        <end position="211"/>
    </location>
</feature>
<keyword evidence="2" id="KW-0472">Membrane</keyword>
<feature type="compositionally biased region" description="Polar residues" evidence="1">
    <location>
        <begin position="1"/>
        <end position="19"/>
    </location>
</feature>
<name>A0A6A4WYZ6_AMPAM</name>
<keyword evidence="4" id="KW-1185">Reference proteome</keyword>
<feature type="transmembrane region" description="Helical" evidence="2">
    <location>
        <begin position="156"/>
        <end position="177"/>
    </location>
</feature>
<comment type="caution">
    <text evidence="3">The sequence shown here is derived from an EMBL/GenBank/DDBJ whole genome shotgun (WGS) entry which is preliminary data.</text>
</comment>
<feature type="transmembrane region" description="Helical" evidence="2">
    <location>
        <begin position="283"/>
        <end position="305"/>
    </location>
</feature>
<feature type="transmembrane region" description="Helical" evidence="2">
    <location>
        <begin position="118"/>
        <end position="136"/>
    </location>
</feature>
<dbReference type="EMBL" id="VIIS01000137">
    <property type="protein sequence ID" value="KAF0312726.1"/>
    <property type="molecule type" value="Genomic_DNA"/>
</dbReference>
<dbReference type="Proteomes" id="UP000440578">
    <property type="component" value="Unassembled WGS sequence"/>
</dbReference>
<dbReference type="AlphaFoldDB" id="A0A6A4WYZ6"/>
<dbReference type="EMBL" id="VIIS01000137">
    <property type="protein sequence ID" value="KAF0312725.1"/>
    <property type="molecule type" value="Genomic_DNA"/>
</dbReference>
<evidence type="ECO:0008006" key="5">
    <source>
        <dbReference type="Google" id="ProtNLM"/>
    </source>
</evidence>
<feature type="region of interest" description="Disordered" evidence="1">
    <location>
        <begin position="1"/>
        <end position="25"/>
    </location>
</feature>
<organism evidence="3 4">
    <name type="scientific">Amphibalanus amphitrite</name>
    <name type="common">Striped barnacle</name>
    <name type="synonym">Balanus amphitrite</name>
    <dbReference type="NCBI Taxonomy" id="1232801"/>
    <lineage>
        <taxon>Eukaryota</taxon>
        <taxon>Metazoa</taxon>
        <taxon>Ecdysozoa</taxon>
        <taxon>Arthropoda</taxon>
        <taxon>Crustacea</taxon>
        <taxon>Multicrustacea</taxon>
        <taxon>Cirripedia</taxon>
        <taxon>Thoracica</taxon>
        <taxon>Thoracicalcarea</taxon>
        <taxon>Balanomorpha</taxon>
        <taxon>Balanoidea</taxon>
        <taxon>Balanidae</taxon>
        <taxon>Amphibalaninae</taxon>
        <taxon>Amphibalanus</taxon>
    </lineage>
</organism>
<reference evidence="3 4" key="1">
    <citation type="submission" date="2019-07" db="EMBL/GenBank/DDBJ databases">
        <title>Draft genome assembly of a fouling barnacle, Amphibalanus amphitrite (Darwin, 1854): The first reference genome for Thecostraca.</title>
        <authorList>
            <person name="Kim W."/>
        </authorList>
    </citation>
    <scope>NUCLEOTIDE SEQUENCE [LARGE SCALE GENOMIC DNA]</scope>
    <source>
        <strain evidence="3">SNU_AA5</strain>
        <tissue evidence="3">Soma without cirri and trophi</tissue>
    </source>
</reference>
<protein>
    <recommendedName>
        <fullName evidence="5">Tetraspanin</fullName>
    </recommendedName>
</protein>
<accession>A0A6A4WYZ6</accession>
<keyword evidence="2" id="KW-0812">Transmembrane</keyword>
<proteinExistence type="predicted"/>
<gene>
    <name evidence="3" type="ORF">FJT64_001721</name>
</gene>